<dbReference type="EMBL" id="LT907979">
    <property type="protein sequence ID" value="SOB74442.1"/>
    <property type="molecule type" value="Genomic_DNA"/>
</dbReference>
<gene>
    <name evidence="2" type="ORF">BQ9231_00559</name>
</gene>
<dbReference type="Pfam" id="PF00535">
    <property type="entry name" value="Glycos_transf_2"/>
    <property type="match status" value="1"/>
</dbReference>
<organism evidence="2">
    <name type="scientific">Cedratvirus lausannensis</name>
    <dbReference type="NCBI Taxonomy" id="2023205"/>
    <lineage>
        <taxon>Viruses</taxon>
        <taxon>Pithoviruses</taxon>
        <taxon>Orthocedratvirinae</taxon>
        <taxon>Alphacedratvirus</taxon>
        <taxon>Alphacedratvirus francolausannense</taxon>
    </lineage>
</organism>
<evidence type="ECO:0000313" key="3">
    <source>
        <dbReference type="Proteomes" id="UP000274850"/>
    </source>
</evidence>
<dbReference type="SUPFAM" id="SSF53448">
    <property type="entry name" value="Nucleotide-diphospho-sugar transferases"/>
    <property type="match status" value="1"/>
</dbReference>
<dbReference type="Gene3D" id="3.90.550.10">
    <property type="entry name" value="Spore Coat Polysaccharide Biosynthesis Protein SpsA, Chain A"/>
    <property type="match status" value="1"/>
</dbReference>
<dbReference type="GO" id="GO:0016740">
    <property type="term" value="F:transferase activity"/>
    <property type="evidence" value="ECO:0007669"/>
    <property type="project" value="UniProtKB-KW"/>
</dbReference>
<reference evidence="2" key="1">
    <citation type="submission" date="2017-08" db="EMBL/GenBank/DDBJ databases">
        <authorList>
            <person name="de Groot N.N."/>
        </authorList>
    </citation>
    <scope>NUCLEOTIDE SEQUENCE</scope>
</reference>
<feature type="domain" description="Glycosyltransferase 2-like" evidence="1">
    <location>
        <begin position="8"/>
        <end position="130"/>
    </location>
</feature>
<proteinExistence type="predicted"/>
<dbReference type="InterPro" id="IPR029044">
    <property type="entry name" value="Nucleotide-diphossugar_trans"/>
</dbReference>
<name>A0A285PZ00_9VIRU</name>
<accession>A0A285PZ00</accession>
<sequence>MHLCLNLIVKNESKNMLRCLESFNKIKYRNEKGQLEEAVKAIAITDTGSTDDTIKIVEEWIKKNKKLGGIQSKPWEGPAFHFAINRNLSLEYAYKVIEENKKASETWYILFTDADNLIHPMIKDEEIILPDGLDKDKYYCDFRTGNSHFTGNLMVKYQPEKGWCWIGGVHEYLTHKDAGVSSDKVNTLWMDARCEGFRSQNDLKYVRDVKYLRELIAEAKKYKERKVKGVYEEEEAASLVRYHFYLAQSLRDSAFGMEKQSEEAYLKRAEMGDWAQEVYVSYVEAFKQRLLRKGKMDMKGASYLEKAINTDPERLEAPHYYIKYLNSEKRFNQAWMLAKGLLKCEKKDGKLFMESHIYDHAFLDEAGVSAFYAGNKVMAKLLFEKVLPKVHENQRERLLNNIKHCA</sequence>
<dbReference type="InterPro" id="IPR001173">
    <property type="entry name" value="Glyco_trans_2-like"/>
</dbReference>
<keyword evidence="3" id="KW-1185">Reference proteome</keyword>
<evidence type="ECO:0000259" key="1">
    <source>
        <dbReference type="Pfam" id="PF00535"/>
    </source>
</evidence>
<keyword evidence="2" id="KW-0808">Transferase</keyword>
<evidence type="ECO:0000313" key="2">
    <source>
        <dbReference type="EMBL" id="SOB74442.1"/>
    </source>
</evidence>
<dbReference type="Proteomes" id="UP000274850">
    <property type="component" value="Segment"/>
</dbReference>
<protein>
    <submittedName>
        <fullName evidence="2">Glycosyltransferase family 2</fullName>
    </submittedName>
</protein>